<reference evidence="5 6" key="1">
    <citation type="submission" date="2022-07" db="EMBL/GenBank/DDBJ databases">
        <authorList>
            <person name="Xamxidin M."/>
            <person name="Wu M."/>
        </authorList>
    </citation>
    <scope>NUCLEOTIDE SEQUENCE [LARGE SCALE GENOMIC DNA]</scope>
    <source>
        <strain evidence="5 6">NBRC 111650</strain>
    </source>
</reference>
<evidence type="ECO:0000256" key="1">
    <source>
        <dbReference type="ARBA" id="ARBA00006611"/>
    </source>
</evidence>
<comment type="similarity">
    <text evidence="1">Belongs to the GSP E family.</text>
</comment>
<comment type="caution">
    <text evidence="5">The sequence shown here is derived from an EMBL/GenBank/DDBJ whole genome shotgun (WGS) entry which is preliminary data.</text>
</comment>
<evidence type="ECO:0000259" key="4">
    <source>
        <dbReference type="Pfam" id="PF00437"/>
    </source>
</evidence>
<proteinExistence type="inferred from homology"/>
<dbReference type="PANTHER" id="PTHR30258">
    <property type="entry name" value="TYPE II SECRETION SYSTEM PROTEIN GSPE-RELATED"/>
    <property type="match status" value="1"/>
</dbReference>
<dbReference type="Gene3D" id="3.40.50.300">
    <property type="entry name" value="P-loop containing nucleotide triphosphate hydrolases"/>
    <property type="match status" value="1"/>
</dbReference>
<dbReference type="Proteomes" id="UP001204142">
    <property type="component" value="Unassembled WGS sequence"/>
</dbReference>
<dbReference type="SUPFAM" id="SSF52540">
    <property type="entry name" value="P-loop containing nucleoside triphosphate hydrolases"/>
    <property type="match status" value="1"/>
</dbReference>
<keyword evidence="3" id="KW-0067">ATP-binding</keyword>
<feature type="domain" description="Bacterial type II secretion system protein E" evidence="4">
    <location>
        <begin position="138"/>
        <end position="520"/>
    </location>
</feature>
<dbReference type="InterPro" id="IPR001482">
    <property type="entry name" value="T2SS/T4SS_dom"/>
</dbReference>
<dbReference type="RefSeq" id="WP_256762689.1">
    <property type="nucleotide sequence ID" value="NZ_JANIGO010000001.1"/>
</dbReference>
<dbReference type="PANTHER" id="PTHR30258:SF3">
    <property type="entry name" value="SLL1921 PROTEIN"/>
    <property type="match status" value="1"/>
</dbReference>
<dbReference type="EMBL" id="JANIGO010000001">
    <property type="protein sequence ID" value="MCQ8895029.1"/>
    <property type="molecule type" value="Genomic_DNA"/>
</dbReference>
<name>A0ABT1WF18_9BURK</name>
<evidence type="ECO:0000256" key="2">
    <source>
        <dbReference type="ARBA" id="ARBA00022741"/>
    </source>
</evidence>
<keyword evidence="2" id="KW-0547">Nucleotide-binding</keyword>
<protein>
    <submittedName>
        <fullName evidence="5">ATPase, T2SS/T4P/T4SS family</fullName>
    </submittedName>
</protein>
<dbReference type="InterPro" id="IPR027417">
    <property type="entry name" value="P-loop_NTPase"/>
</dbReference>
<evidence type="ECO:0000313" key="6">
    <source>
        <dbReference type="Proteomes" id="UP001204142"/>
    </source>
</evidence>
<keyword evidence="6" id="KW-1185">Reference proteome</keyword>
<sequence length="570" mass="63194">MNTPVKASVKVPPSMVPRADGPVVINALSELPFYTSVLSGRTGSHLVLLPAAVESHLVIIETGIKRALVLFNPDSPVPLAPFIAQARGRLIANKFQLDGKDQPCSLSVLEHLTELARSNEVDLEGLEDSNFSQSQAKEIFESWVNAAVREKATDIHVRVTNNVAQVHLRVDGDLEPLRDGQNGIYTPLQAERAMAWAYNNASGKGSNSESQFSTTENLYCMIEPREIAGQRVALRYQSIRGWSGTKLVCRLLYVDVDSPTLSYEQLGYARSQIQELKNASNTPSGLIIFSGVTGSGKTTSLKTFIETHPHLEADAFYSLEDPVEYPLKGVHQIPIQRDLIDRQASMAKFSEVIAGLMRADPGCVMMGEIRDSASAMAAQQIVETGHMACATVHAHLISGIVPRLTNDEIGMSREVLTNPNMLTLLVYQALVPKLCTNCRINGSVYSRVYADSEHVYDILSLAEQRFGLTRDRFFFKNPRGCGRCRGRGTTGLTVVSEVYSPDTEWLKLIRESKDYDAMRYFRSKSNGQFDSPDMTGKTVFEHSLYKALMGTVDLRVCERFDSFHRFEVLS</sequence>
<organism evidence="5 6">
    <name type="scientific">Limnobacter humi</name>
    <dbReference type="NCBI Taxonomy" id="1778671"/>
    <lineage>
        <taxon>Bacteria</taxon>
        <taxon>Pseudomonadati</taxon>
        <taxon>Pseudomonadota</taxon>
        <taxon>Betaproteobacteria</taxon>
        <taxon>Burkholderiales</taxon>
        <taxon>Burkholderiaceae</taxon>
        <taxon>Limnobacter</taxon>
    </lineage>
</organism>
<gene>
    <name evidence="5" type="ORF">NQT62_01090</name>
</gene>
<evidence type="ECO:0000313" key="5">
    <source>
        <dbReference type="EMBL" id="MCQ8895029.1"/>
    </source>
</evidence>
<dbReference type="Pfam" id="PF00437">
    <property type="entry name" value="T2SSE"/>
    <property type="match status" value="1"/>
</dbReference>
<dbReference type="Gene3D" id="3.30.450.90">
    <property type="match status" value="1"/>
</dbReference>
<accession>A0ABT1WF18</accession>
<evidence type="ECO:0000256" key="3">
    <source>
        <dbReference type="ARBA" id="ARBA00022840"/>
    </source>
</evidence>